<organism evidence="2 3">
    <name type="scientific">Corynebacterium heidelbergense</name>
    <dbReference type="NCBI Taxonomy" id="2055947"/>
    <lineage>
        <taxon>Bacteria</taxon>
        <taxon>Bacillati</taxon>
        <taxon>Actinomycetota</taxon>
        <taxon>Actinomycetes</taxon>
        <taxon>Mycobacteriales</taxon>
        <taxon>Corynebacteriaceae</taxon>
        <taxon>Corynebacterium</taxon>
    </lineage>
</organism>
<dbReference type="Pfam" id="PF21997">
    <property type="entry name" value="DUF6928"/>
    <property type="match status" value="1"/>
</dbReference>
<proteinExistence type="predicted"/>
<feature type="region of interest" description="Disordered" evidence="1">
    <location>
        <begin position="232"/>
        <end position="280"/>
    </location>
</feature>
<dbReference type="EMBL" id="QHCV01000073">
    <property type="protein sequence ID" value="RAV31611.1"/>
    <property type="molecule type" value="Genomic_DNA"/>
</dbReference>
<dbReference type="AlphaFoldDB" id="A0A364V4R3"/>
<dbReference type="Proteomes" id="UP000251577">
    <property type="component" value="Unassembled WGS sequence"/>
</dbReference>
<gene>
    <name evidence="2" type="ORF">DLJ54_07450</name>
</gene>
<feature type="compositionally biased region" description="Basic and acidic residues" evidence="1">
    <location>
        <begin position="232"/>
        <end position="242"/>
    </location>
</feature>
<name>A0A364V4R3_9CORY</name>
<keyword evidence="3" id="KW-1185">Reference proteome</keyword>
<accession>A0A364V4R3</accession>
<evidence type="ECO:0000313" key="2">
    <source>
        <dbReference type="EMBL" id="RAV31611.1"/>
    </source>
</evidence>
<evidence type="ECO:0000313" key="3">
    <source>
        <dbReference type="Proteomes" id="UP000251577"/>
    </source>
</evidence>
<protein>
    <submittedName>
        <fullName evidence="2">Uncharacterized protein</fullName>
    </submittedName>
</protein>
<reference evidence="2 3" key="1">
    <citation type="journal article" date="2018" name="Syst. Appl. Microbiol.">
        <title>Corynebacterium heidelbergense sp. nov., isolated from the preen glands of Egyptian geese (Alopochen aegyptiacus).</title>
        <authorList>
            <person name="Braun M.S."/>
            <person name="Wang E."/>
            <person name="Zimmermann S."/>
            <person name="Wink M."/>
        </authorList>
    </citation>
    <scope>NUCLEOTIDE SEQUENCE [LARGE SCALE GENOMIC DNA]</scope>
    <source>
        <strain evidence="2 3">647</strain>
    </source>
</reference>
<evidence type="ECO:0000256" key="1">
    <source>
        <dbReference type="SAM" id="MobiDB-lite"/>
    </source>
</evidence>
<sequence>MHSEQSVASAIADTDQAPRTLVTLWCVGAEATDRNPRAILDAEPQADRGFARKYLAQLNPRWPLTHIGDFDMSRSAPPSESEFYIGAYPGLSVIQVVLPGLLRLTDMPEQLRSVAPAADIYATCSVPPGYEAPSVGQLDPLADDYTGLAGFAHFRDGEVRRAFSATRERVYEDIGLPEPSESPFWAGNTEASGIQLPFIPAELARAALAAWLGVDPAAGDVPVPVTAFAVDGRPEAKSDTRAPSRPGRGTSSDAPPQPAAVYDDYARTPTRGDASRDSNREIARDIAVSAGRGVLSGARAGARGLQNLAHRIGAEVRKQARKSGR</sequence>
<dbReference type="InterPro" id="IPR053847">
    <property type="entry name" value="DUF6928"/>
</dbReference>
<dbReference type="RefSeq" id="WP_113631117.1">
    <property type="nucleotide sequence ID" value="NZ_QHCV01000073.1"/>
</dbReference>
<comment type="caution">
    <text evidence="2">The sequence shown here is derived from an EMBL/GenBank/DDBJ whole genome shotgun (WGS) entry which is preliminary data.</text>
</comment>